<dbReference type="Pfam" id="PF03550">
    <property type="entry name" value="LolB"/>
    <property type="match status" value="1"/>
</dbReference>
<evidence type="ECO:0000256" key="2">
    <source>
        <dbReference type="ARBA" id="ARBA00009696"/>
    </source>
</evidence>
<comment type="caution">
    <text evidence="13">The sequence shown here is derived from an EMBL/GenBank/DDBJ whole genome shotgun (WGS) entry which is preliminary data.</text>
</comment>
<dbReference type="InterPro" id="IPR004565">
    <property type="entry name" value="OM_lipoprot_LolB"/>
</dbReference>
<dbReference type="OrthoDB" id="9797618at2"/>
<dbReference type="GO" id="GO:0015031">
    <property type="term" value="P:protein transport"/>
    <property type="evidence" value="ECO:0007669"/>
    <property type="project" value="UniProtKB-KW"/>
</dbReference>
<sequence length="201" mass="21852">MTVLLRVTVLAGLLVLAGCAGTGGIPRDSGDWQQRESQLLALTSWEASGKIALRSAQQSDSASLRWRQDGEATHLELSGPLGMAATTVDSDGEFITLRRGDEVRHWALDDPALGEANQWDLPLAALHYWLKGVPAPGIAVQALQLDPATGLPQRLEQQGWQVDYDSFGGFGEYQLPTRLQVQRADTRARILLRQWQPGGGS</sequence>
<dbReference type="Gene3D" id="2.50.20.10">
    <property type="entry name" value="Lipoprotein localisation LolA/LolB/LppX"/>
    <property type="match status" value="1"/>
</dbReference>
<accession>A0A4Z0LWI3</accession>
<reference evidence="13 14" key="1">
    <citation type="submission" date="2019-04" db="EMBL/GenBank/DDBJ databases">
        <title>Taxonomy of novel Haliea sp. from mangrove soil of West Coast of India.</title>
        <authorList>
            <person name="Verma A."/>
            <person name="Kumar P."/>
            <person name="Krishnamurthi S."/>
        </authorList>
    </citation>
    <scope>NUCLEOTIDE SEQUENCE [LARGE SCALE GENOMIC DNA]</scope>
    <source>
        <strain evidence="13 14">SAOS-164</strain>
    </source>
</reference>
<dbReference type="Proteomes" id="UP000298050">
    <property type="component" value="Unassembled WGS sequence"/>
</dbReference>
<dbReference type="CDD" id="cd16326">
    <property type="entry name" value="LolB"/>
    <property type="match status" value="1"/>
</dbReference>
<dbReference type="EMBL" id="SRLE01000013">
    <property type="protein sequence ID" value="TGD71537.1"/>
    <property type="molecule type" value="Genomic_DNA"/>
</dbReference>
<evidence type="ECO:0000256" key="12">
    <source>
        <dbReference type="ARBA" id="ARBA00023288"/>
    </source>
</evidence>
<keyword evidence="11" id="KW-0998">Cell outer membrane</keyword>
<evidence type="ECO:0000256" key="5">
    <source>
        <dbReference type="ARBA" id="ARBA00022448"/>
    </source>
</evidence>
<comment type="subunit">
    <text evidence="3">Monomer.</text>
</comment>
<keyword evidence="5" id="KW-0813">Transport</keyword>
<dbReference type="RefSeq" id="WP_135446053.1">
    <property type="nucleotide sequence ID" value="NZ_SRLE01000013.1"/>
</dbReference>
<keyword evidence="6" id="KW-0732">Signal</keyword>
<evidence type="ECO:0000256" key="1">
    <source>
        <dbReference type="ARBA" id="ARBA00004459"/>
    </source>
</evidence>
<dbReference type="SUPFAM" id="SSF89392">
    <property type="entry name" value="Prokaryotic lipoproteins and lipoprotein localization factors"/>
    <property type="match status" value="1"/>
</dbReference>
<keyword evidence="7" id="KW-0653">Protein transport</keyword>
<evidence type="ECO:0000256" key="8">
    <source>
        <dbReference type="ARBA" id="ARBA00023136"/>
    </source>
</evidence>
<evidence type="ECO:0000256" key="3">
    <source>
        <dbReference type="ARBA" id="ARBA00011245"/>
    </source>
</evidence>
<evidence type="ECO:0000313" key="14">
    <source>
        <dbReference type="Proteomes" id="UP000298050"/>
    </source>
</evidence>
<comment type="similarity">
    <text evidence="2">Belongs to the LolB family.</text>
</comment>
<dbReference type="AlphaFoldDB" id="A0A4Z0LWI3"/>
<proteinExistence type="inferred from homology"/>
<evidence type="ECO:0000256" key="9">
    <source>
        <dbReference type="ARBA" id="ARBA00023139"/>
    </source>
</evidence>
<evidence type="ECO:0000256" key="11">
    <source>
        <dbReference type="ARBA" id="ARBA00023237"/>
    </source>
</evidence>
<dbReference type="PROSITE" id="PS51257">
    <property type="entry name" value="PROKAR_LIPOPROTEIN"/>
    <property type="match status" value="1"/>
</dbReference>
<keyword evidence="8" id="KW-0472">Membrane</keyword>
<protein>
    <recommendedName>
        <fullName evidence="4">Outer-membrane lipoprotein LolB</fullName>
    </recommendedName>
</protein>
<name>A0A4Z0LWI3_9GAMM</name>
<evidence type="ECO:0000256" key="6">
    <source>
        <dbReference type="ARBA" id="ARBA00022729"/>
    </source>
</evidence>
<evidence type="ECO:0000256" key="10">
    <source>
        <dbReference type="ARBA" id="ARBA00023186"/>
    </source>
</evidence>
<keyword evidence="10" id="KW-0143">Chaperone</keyword>
<gene>
    <name evidence="13" type="primary">lolB</name>
    <name evidence="13" type="ORF">E4634_17975</name>
</gene>
<organism evidence="13 14">
    <name type="scientific">Mangrovimicrobium sediminis</name>
    <dbReference type="NCBI Taxonomy" id="2562682"/>
    <lineage>
        <taxon>Bacteria</taxon>
        <taxon>Pseudomonadati</taxon>
        <taxon>Pseudomonadota</taxon>
        <taxon>Gammaproteobacteria</taxon>
        <taxon>Cellvibrionales</taxon>
        <taxon>Halieaceae</taxon>
        <taxon>Mangrovimicrobium</taxon>
    </lineage>
</organism>
<evidence type="ECO:0000256" key="4">
    <source>
        <dbReference type="ARBA" id="ARBA00016202"/>
    </source>
</evidence>
<keyword evidence="9" id="KW-0564">Palmitate</keyword>
<dbReference type="InterPro" id="IPR029046">
    <property type="entry name" value="LolA/LolB/LppX"/>
</dbReference>
<dbReference type="GO" id="GO:0009279">
    <property type="term" value="C:cell outer membrane"/>
    <property type="evidence" value="ECO:0007669"/>
    <property type="project" value="UniProtKB-SubCell"/>
</dbReference>
<evidence type="ECO:0000313" key="13">
    <source>
        <dbReference type="EMBL" id="TGD71537.1"/>
    </source>
</evidence>
<keyword evidence="14" id="KW-1185">Reference proteome</keyword>
<keyword evidence="12 13" id="KW-0449">Lipoprotein</keyword>
<evidence type="ECO:0000256" key="7">
    <source>
        <dbReference type="ARBA" id="ARBA00022927"/>
    </source>
</evidence>
<dbReference type="NCBIfam" id="TIGR00548">
    <property type="entry name" value="lolB"/>
    <property type="match status" value="1"/>
</dbReference>
<comment type="subcellular location">
    <subcellularLocation>
        <location evidence="1">Cell outer membrane</location>
        <topology evidence="1">Lipid-anchor</topology>
    </subcellularLocation>
</comment>